<keyword evidence="9" id="KW-1185">Reference proteome</keyword>
<dbReference type="InterPro" id="IPR013083">
    <property type="entry name" value="Znf_RING/FYVE/PHD"/>
</dbReference>
<gene>
    <name evidence="8" type="ORF">RFI_35594</name>
</gene>
<evidence type="ECO:0000256" key="1">
    <source>
        <dbReference type="ARBA" id="ARBA00022723"/>
    </source>
</evidence>
<evidence type="ECO:0000256" key="2">
    <source>
        <dbReference type="ARBA" id="ARBA00022771"/>
    </source>
</evidence>
<evidence type="ECO:0000256" key="5">
    <source>
        <dbReference type="SAM" id="Coils"/>
    </source>
</evidence>
<feature type="coiled-coil region" evidence="5">
    <location>
        <begin position="233"/>
        <end position="290"/>
    </location>
</feature>
<dbReference type="SMART" id="SM00184">
    <property type="entry name" value="RING"/>
    <property type="match status" value="1"/>
</dbReference>
<keyword evidence="3" id="KW-0862">Zinc</keyword>
<dbReference type="OrthoDB" id="6105938at2759"/>
<feature type="region of interest" description="Disordered" evidence="6">
    <location>
        <begin position="174"/>
        <end position="223"/>
    </location>
</feature>
<dbReference type="InterPro" id="IPR001841">
    <property type="entry name" value="Znf_RING"/>
</dbReference>
<dbReference type="PROSITE" id="PS50089">
    <property type="entry name" value="ZF_RING_2"/>
    <property type="match status" value="1"/>
</dbReference>
<keyword evidence="1" id="KW-0479">Metal-binding</keyword>
<keyword evidence="5" id="KW-0175">Coiled coil</keyword>
<feature type="compositionally biased region" description="Low complexity" evidence="6">
    <location>
        <begin position="207"/>
        <end position="216"/>
    </location>
</feature>
<organism evidence="8 9">
    <name type="scientific">Reticulomyxa filosa</name>
    <dbReference type="NCBI Taxonomy" id="46433"/>
    <lineage>
        <taxon>Eukaryota</taxon>
        <taxon>Sar</taxon>
        <taxon>Rhizaria</taxon>
        <taxon>Retaria</taxon>
        <taxon>Foraminifera</taxon>
        <taxon>Monothalamids</taxon>
        <taxon>Reticulomyxidae</taxon>
        <taxon>Reticulomyxa</taxon>
    </lineage>
</organism>
<evidence type="ECO:0000313" key="9">
    <source>
        <dbReference type="Proteomes" id="UP000023152"/>
    </source>
</evidence>
<proteinExistence type="predicted"/>
<dbReference type="GO" id="GO:0008270">
    <property type="term" value="F:zinc ion binding"/>
    <property type="evidence" value="ECO:0007669"/>
    <property type="project" value="UniProtKB-KW"/>
</dbReference>
<dbReference type="Pfam" id="PF13920">
    <property type="entry name" value="zf-C3HC4_3"/>
    <property type="match status" value="1"/>
</dbReference>
<accession>X6LMA6</accession>
<evidence type="ECO:0000259" key="7">
    <source>
        <dbReference type="PROSITE" id="PS50089"/>
    </source>
</evidence>
<dbReference type="Proteomes" id="UP000023152">
    <property type="component" value="Unassembled WGS sequence"/>
</dbReference>
<sequence>MRVELENVGGGTREKKARNFFKMSNNNILSVITNNPQLYLSLKQKGLNDDQILTVLEVQQKQKEEEVQKKKMEEETLAKKMLIAKALEKRYNGKITAESLMPLSMEKLIHLFQSTTDASASSASDKSKVKNFFLKEKKEVFLKKRVLKKKKNVTEEKSAANDSMSTLLKSLKSTSLSTSNDNDENENLNPKKHVSKSNASSDKVEENNNNNNNNNNASLDSLAREEDWSRMSLSQLRVRCREMSNENQLLKQELGLYKGGDKMQLATLSLEELNNIYLNLQKAIQTVKQQLDSKYYLKFVCPQCRDRNKDTVIVPCGHSFCAQCLEVSSECPQCMQSILRTVPLV</sequence>
<evidence type="ECO:0000313" key="8">
    <source>
        <dbReference type="EMBL" id="ETO01845.1"/>
    </source>
</evidence>
<dbReference type="Gene3D" id="3.30.40.10">
    <property type="entry name" value="Zinc/RING finger domain, C3HC4 (zinc finger)"/>
    <property type="match status" value="1"/>
</dbReference>
<evidence type="ECO:0000256" key="4">
    <source>
        <dbReference type="PROSITE-ProRule" id="PRU00175"/>
    </source>
</evidence>
<evidence type="ECO:0000256" key="6">
    <source>
        <dbReference type="SAM" id="MobiDB-lite"/>
    </source>
</evidence>
<dbReference type="InterPro" id="IPR017907">
    <property type="entry name" value="Znf_RING_CS"/>
</dbReference>
<reference evidence="8 9" key="1">
    <citation type="journal article" date="2013" name="Curr. Biol.">
        <title>The Genome of the Foraminiferan Reticulomyxa filosa.</title>
        <authorList>
            <person name="Glockner G."/>
            <person name="Hulsmann N."/>
            <person name="Schleicher M."/>
            <person name="Noegel A.A."/>
            <person name="Eichinger L."/>
            <person name="Gallinger C."/>
            <person name="Pawlowski J."/>
            <person name="Sierra R."/>
            <person name="Euteneuer U."/>
            <person name="Pillet L."/>
            <person name="Moustafa A."/>
            <person name="Platzer M."/>
            <person name="Groth M."/>
            <person name="Szafranski K."/>
            <person name="Schliwa M."/>
        </authorList>
    </citation>
    <scope>NUCLEOTIDE SEQUENCE [LARGE SCALE GENOMIC DNA]</scope>
</reference>
<evidence type="ECO:0000256" key="3">
    <source>
        <dbReference type="ARBA" id="ARBA00022833"/>
    </source>
</evidence>
<protein>
    <recommendedName>
        <fullName evidence="7">RING-type domain-containing protein</fullName>
    </recommendedName>
</protein>
<feature type="domain" description="RING-type" evidence="7">
    <location>
        <begin position="301"/>
        <end position="334"/>
    </location>
</feature>
<comment type="caution">
    <text evidence="8">The sequence shown here is derived from an EMBL/GenBank/DDBJ whole genome shotgun (WGS) entry which is preliminary data.</text>
</comment>
<keyword evidence="2 4" id="KW-0863">Zinc-finger</keyword>
<dbReference type="PROSITE" id="PS00518">
    <property type="entry name" value="ZF_RING_1"/>
    <property type="match status" value="1"/>
</dbReference>
<name>X6LMA6_RETFI</name>
<dbReference type="EMBL" id="ASPP01037266">
    <property type="protein sequence ID" value="ETO01845.1"/>
    <property type="molecule type" value="Genomic_DNA"/>
</dbReference>
<dbReference type="AlphaFoldDB" id="X6LMA6"/>
<dbReference type="SUPFAM" id="SSF57850">
    <property type="entry name" value="RING/U-box"/>
    <property type="match status" value="1"/>
</dbReference>